<feature type="transmembrane region" description="Helical" evidence="1">
    <location>
        <begin position="69"/>
        <end position="88"/>
    </location>
</feature>
<dbReference type="SUPFAM" id="SSF103473">
    <property type="entry name" value="MFS general substrate transporter"/>
    <property type="match status" value="1"/>
</dbReference>
<proteinExistence type="predicted"/>
<feature type="transmembrane region" description="Helical" evidence="1">
    <location>
        <begin position="272"/>
        <end position="290"/>
    </location>
</feature>
<keyword evidence="1" id="KW-0812">Transmembrane</keyword>
<keyword evidence="1" id="KW-1133">Transmembrane helix</keyword>
<feature type="transmembrane region" description="Helical" evidence="1">
    <location>
        <begin position="94"/>
        <end position="119"/>
    </location>
</feature>
<evidence type="ECO:0000256" key="1">
    <source>
        <dbReference type="SAM" id="Phobius"/>
    </source>
</evidence>
<feature type="transmembrane region" description="Helical" evidence="1">
    <location>
        <begin position="212"/>
        <end position="237"/>
    </location>
</feature>
<sequence length="406" mass="45672">MPSSFRRLLIMNATTMIIFIYIGIFVNLYIWEQQRLISDVAWFNFVLFLAWGVSFTAGAKILARMSIRFVFGLSAISAGSAFLMLSYLHLDNRFLWITIIGLPVGMMWGFYAIAQNITLSLNGKGKEFSQYFAAAGFIGQVLNMTVPLMSAQVIRLFGYSGSFTLMLVLVTLMFIVSFFVPKISLKGKMLAGESVTDIFRWRKVFFTEASKWLIPSCLAAGFFLQFQGLFALLFTFSISLDKLVIALLNTLYTVSTFAALYIYRRYNKSETTWLNIAIALICLGFLLTLYPVSPLLVLSNILTTVGLFYFSASWNALHFRMISEFSALQQTHILVWRENLLAVSRCAMLLLVIPIKEFRGVSFWLLLALTMLIVVSILYFQKRATLAMAGPSSVPAGDKAGIEAKL</sequence>
<dbReference type="EMBL" id="JAGGLB010000064">
    <property type="protein sequence ID" value="MBP1997001.1"/>
    <property type="molecule type" value="Genomic_DNA"/>
</dbReference>
<dbReference type="InterPro" id="IPR036259">
    <property type="entry name" value="MFS_trans_sf"/>
</dbReference>
<dbReference type="RefSeq" id="WP_209979923.1">
    <property type="nucleotide sequence ID" value="NZ_JAGGLB010000064.1"/>
</dbReference>
<evidence type="ECO:0000313" key="2">
    <source>
        <dbReference type="EMBL" id="MBP1997001.1"/>
    </source>
</evidence>
<accession>A0ABS4JD42</accession>
<protein>
    <submittedName>
        <fullName evidence="2">MFS family permease</fullName>
    </submittedName>
</protein>
<feature type="transmembrane region" description="Helical" evidence="1">
    <location>
        <begin position="361"/>
        <end position="380"/>
    </location>
</feature>
<comment type="caution">
    <text evidence="2">The sequence shown here is derived from an EMBL/GenBank/DDBJ whole genome shotgun (WGS) entry which is preliminary data.</text>
</comment>
<organism evidence="2 3">
    <name type="scientific">Paenibacillus eucommiae</name>
    <dbReference type="NCBI Taxonomy" id="1355755"/>
    <lineage>
        <taxon>Bacteria</taxon>
        <taxon>Bacillati</taxon>
        <taxon>Bacillota</taxon>
        <taxon>Bacilli</taxon>
        <taxon>Bacillales</taxon>
        <taxon>Paenibacillaceae</taxon>
        <taxon>Paenibacillus</taxon>
    </lineage>
</organism>
<feature type="transmembrane region" description="Helical" evidence="1">
    <location>
        <begin position="156"/>
        <end position="180"/>
    </location>
</feature>
<feature type="transmembrane region" description="Helical" evidence="1">
    <location>
        <begin position="9"/>
        <end position="30"/>
    </location>
</feature>
<keyword evidence="3" id="KW-1185">Reference proteome</keyword>
<gene>
    <name evidence="2" type="ORF">J2Z66_008679</name>
</gene>
<keyword evidence="1" id="KW-0472">Membrane</keyword>
<feature type="transmembrane region" description="Helical" evidence="1">
    <location>
        <begin position="42"/>
        <end position="62"/>
    </location>
</feature>
<reference evidence="2 3" key="1">
    <citation type="submission" date="2021-03" db="EMBL/GenBank/DDBJ databases">
        <title>Genomic Encyclopedia of Type Strains, Phase IV (KMG-IV): sequencing the most valuable type-strain genomes for metagenomic binning, comparative biology and taxonomic classification.</title>
        <authorList>
            <person name="Goeker M."/>
        </authorList>
    </citation>
    <scope>NUCLEOTIDE SEQUENCE [LARGE SCALE GENOMIC DNA]</scope>
    <source>
        <strain evidence="2 3">DSM 26048</strain>
    </source>
</reference>
<evidence type="ECO:0000313" key="3">
    <source>
        <dbReference type="Proteomes" id="UP001519287"/>
    </source>
</evidence>
<feature type="transmembrane region" description="Helical" evidence="1">
    <location>
        <begin position="243"/>
        <end position="263"/>
    </location>
</feature>
<feature type="transmembrane region" description="Helical" evidence="1">
    <location>
        <begin position="131"/>
        <end position="150"/>
    </location>
</feature>
<name>A0ABS4JD42_9BACL</name>
<dbReference type="Proteomes" id="UP001519287">
    <property type="component" value="Unassembled WGS sequence"/>
</dbReference>